<keyword evidence="3" id="KW-1185">Reference proteome</keyword>
<evidence type="ECO:0000313" key="2">
    <source>
        <dbReference type="EMBL" id="KAK8008966.1"/>
    </source>
</evidence>
<feature type="compositionally biased region" description="Basic residues" evidence="1">
    <location>
        <begin position="850"/>
        <end position="862"/>
    </location>
</feature>
<feature type="compositionally biased region" description="Basic and acidic residues" evidence="1">
    <location>
        <begin position="840"/>
        <end position="849"/>
    </location>
</feature>
<accession>A0ABR1REF0</accession>
<feature type="region of interest" description="Disordered" evidence="1">
    <location>
        <begin position="1"/>
        <end position="22"/>
    </location>
</feature>
<feature type="compositionally biased region" description="Polar residues" evidence="1">
    <location>
        <begin position="330"/>
        <end position="344"/>
    </location>
</feature>
<feature type="compositionally biased region" description="Low complexity" evidence="1">
    <location>
        <begin position="171"/>
        <end position="184"/>
    </location>
</feature>
<dbReference type="EMBL" id="JAQQWI010000016">
    <property type="protein sequence ID" value="KAK8008966.1"/>
    <property type="molecule type" value="Genomic_DNA"/>
</dbReference>
<sequence>MVKRSVLAHEQPSSSPFDFPLDVLGQGKLPRRIFRVPADQEKLLRASTSWAEDLFRTPQGLANVPGKVLENLFDFHSRKLEKPGLQGSAIPKQSPNTLPEEPSAVPSSPPGPRSDLAHEDDNDDSPPGTPISGWDSSPPPVSRSEPPEESDEQPFASQLPEVPAALDQLASSPGDSGSRRGPSSLEQPFETQLPARPPLEAGTAISNLQKRPVFNDFPSSSPAPDGELEIVQPAAYDKEMMPPPPHKAIEPNPTPPSAQQVQVPSTFPEPQSSKSASQLPKMKAARKHRVQPQKAVDVRGLLTDELPTARPLQTSGLRAPPPKPRPQTCVPESSFSDDTSSVIVPSTEHHQTLHTPSRITNGISPPKTLIRETQPLLAPKQSDMPSKSPKLRPPTSRSLPEIAQSALSSSHDHTVPAPNQRSVSSPQPPTSAPLPAPQDLSSVPSSTVPVPGSDNSDSRPQPDHPVAQPAEENGTHDQKARTLKDRVADLEDQLKQARLNVAYYKAQVRSGSPSSAVHTAGGSKPTVLVDPPTVPEKGAMVVDEVPQQLEIAENNPEHTPFDKYMNAYPEYKHHGDIWEFVKACVYIQQLQLKKALATYQYDDFIRAWTEGFVPYVHGFDDGSSKKPLTAIEWYMDTVDNTRFKFRKGIVTRENLEAVFEEHPAEANEARKHLRVSNHKRDPPRSSLPTVKPVLALPPMPTPIIGTAHLLDEVHVRPEGKEAEGGDETEAAAGAEPTTPAKRLQAQEQVQGSQSDPVDGSIAEARKPKSPANPLRHSTSEIVPRKRPAEDELIAASPKRAAGHAMSSRQSGRSTPSATLLPSSTAGGPPRSSAPWLGPKKYADNPEKRKMAWKKYLDKKKRRQQESIVNSSAPPGGTPTSGQKE</sequence>
<feature type="region of interest" description="Disordered" evidence="1">
    <location>
        <begin position="83"/>
        <end position="479"/>
    </location>
</feature>
<organism evidence="2 3">
    <name type="scientific">Apiospora marii</name>
    <dbReference type="NCBI Taxonomy" id="335849"/>
    <lineage>
        <taxon>Eukaryota</taxon>
        <taxon>Fungi</taxon>
        <taxon>Dikarya</taxon>
        <taxon>Ascomycota</taxon>
        <taxon>Pezizomycotina</taxon>
        <taxon>Sordariomycetes</taxon>
        <taxon>Xylariomycetidae</taxon>
        <taxon>Amphisphaeriales</taxon>
        <taxon>Apiosporaceae</taxon>
        <taxon>Apiospora</taxon>
    </lineage>
</organism>
<feature type="compositionally biased region" description="Pro residues" evidence="1">
    <location>
        <begin position="426"/>
        <end position="436"/>
    </location>
</feature>
<feature type="compositionally biased region" description="Polar residues" evidence="1">
    <location>
        <begin position="257"/>
        <end position="278"/>
    </location>
</feature>
<feature type="compositionally biased region" description="Low complexity" evidence="1">
    <location>
        <begin position="813"/>
        <end position="825"/>
    </location>
</feature>
<feature type="compositionally biased region" description="Low complexity" evidence="1">
    <location>
        <begin position="437"/>
        <end position="453"/>
    </location>
</feature>
<reference evidence="2 3" key="1">
    <citation type="submission" date="2023-01" db="EMBL/GenBank/DDBJ databases">
        <title>Analysis of 21 Apiospora genomes using comparative genomics revels a genus with tremendous synthesis potential of carbohydrate active enzymes and secondary metabolites.</title>
        <authorList>
            <person name="Sorensen T."/>
        </authorList>
    </citation>
    <scope>NUCLEOTIDE SEQUENCE [LARGE SCALE GENOMIC DNA]</scope>
    <source>
        <strain evidence="2 3">CBS 20057</strain>
    </source>
</reference>
<feature type="region of interest" description="Disordered" evidence="1">
    <location>
        <begin position="666"/>
        <end position="694"/>
    </location>
</feature>
<evidence type="ECO:0000313" key="3">
    <source>
        <dbReference type="Proteomes" id="UP001396898"/>
    </source>
</evidence>
<comment type="caution">
    <text evidence="2">The sequence shown here is derived from an EMBL/GenBank/DDBJ whole genome shotgun (WGS) entry which is preliminary data.</text>
</comment>
<dbReference type="Proteomes" id="UP001396898">
    <property type="component" value="Unassembled WGS sequence"/>
</dbReference>
<feature type="compositionally biased region" description="Low complexity" evidence="1">
    <location>
        <begin position="730"/>
        <end position="741"/>
    </location>
</feature>
<gene>
    <name evidence="2" type="ORF">PG991_011517</name>
</gene>
<proteinExistence type="predicted"/>
<evidence type="ECO:0000256" key="1">
    <source>
        <dbReference type="SAM" id="MobiDB-lite"/>
    </source>
</evidence>
<protein>
    <submittedName>
        <fullName evidence="2">Uncharacterized protein</fullName>
    </submittedName>
</protein>
<feature type="compositionally biased region" description="Pro residues" evidence="1">
    <location>
        <begin position="241"/>
        <end position="256"/>
    </location>
</feature>
<feature type="region of interest" description="Disordered" evidence="1">
    <location>
        <begin position="718"/>
        <end position="884"/>
    </location>
</feature>
<name>A0ABR1REF0_9PEZI</name>
<feature type="compositionally biased region" description="Polar residues" evidence="1">
    <location>
        <begin position="865"/>
        <end position="884"/>
    </location>
</feature>
<feature type="compositionally biased region" description="Polar residues" evidence="1">
    <location>
        <begin position="353"/>
        <end position="363"/>
    </location>
</feature>
<feature type="compositionally biased region" description="Polar residues" evidence="1">
    <location>
        <begin position="745"/>
        <end position="755"/>
    </location>
</feature>